<evidence type="ECO:0000313" key="9">
    <source>
        <dbReference type="Proteomes" id="UP000460194"/>
    </source>
</evidence>
<dbReference type="InterPro" id="IPR019109">
    <property type="entry name" value="MamF_MmsF"/>
</dbReference>
<evidence type="ECO:0000256" key="4">
    <source>
        <dbReference type="ARBA" id="ARBA00023136"/>
    </source>
</evidence>
<sequence length="116" mass="12417">MSTPATETGDERVEGDTTLAALAHASALFASFLGPILFLVLADDDDELVKQNAKNSLNFQIIVFVSLMIAGVLSFVFIGLLLFPIIGIVDLVLVLIATVKANDGQVYSYPYTPDIV</sequence>
<accession>A0A6B1IJ41</accession>
<evidence type="ECO:0000256" key="5">
    <source>
        <dbReference type="SAM" id="Phobius"/>
    </source>
</evidence>
<keyword evidence="4 5" id="KW-0472">Membrane</keyword>
<feature type="transmembrane region" description="Helical" evidence="5">
    <location>
        <begin position="61"/>
        <end position="86"/>
    </location>
</feature>
<dbReference type="Proteomes" id="UP000460194">
    <property type="component" value="Unassembled WGS sequence"/>
</dbReference>
<evidence type="ECO:0000313" key="7">
    <source>
        <dbReference type="EMBL" id="MYL66579.1"/>
    </source>
</evidence>
<evidence type="ECO:0000256" key="1">
    <source>
        <dbReference type="ARBA" id="ARBA00004141"/>
    </source>
</evidence>
<feature type="transmembrane region" description="Helical" evidence="5">
    <location>
        <begin position="20"/>
        <end position="41"/>
    </location>
</feature>
<protein>
    <submittedName>
        <fullName evidence="7">DUF4870 domain-containing protein</fullName>
    </submittedName>
</protein>
<dbReference type="RefSeq" id="WP_159357895.1">
    <property type="nucleotide sequence ID" value="NZ_WMEO01000002.1"/>
</dbReference>
<evidence type="ECO:0000313" key="6">
    <source>
        <dbReference type="EMBL" id="MYL15425.1"/>
    </source>
</evidence>
<keyword evidence="3 5" id="KW-1133">Transmembrane helix</keyword>
<evidence type="ECO:0000313" key="8">
    <source>
        <dbReference type="Proteomes" id="UP000452321"/>
    </source>
</evidence>
<comment type="subcellular location">
    <subcellularLocation>
        <location evidence="1">Membrane</location>
        <topology evidence="1">Multi-pass membrane protein</topology>
    </subcellularLocation>
</comment>
<name>A0A6B1IJ41_9EURY</name>
<comment type="caution">
    <text evidence="7">The sequence shown here is derived from an EMBL/GenBank/DDBJ whole genome shotgun (WGS) entry which is preliminary data.</text>
</comment>
<dbReference type="EMBL" id="WMFC01000002">
    <property type="protein sequence ID" value="MYL66579.1"/>
    <property type="molecule type" value="Genomic_DNA"/>
</dbReference>
<proteinExistence type="predicted"/>
<reference evidence="8 9" key="1">
    <citation type="submission" date="2019-11" db="EMBL/GenBank/DDBJ databases">
        <title>Genome sequences of 17 halophilic strains isolated from different environments.</title>
        <authorList>
            <person name="Furrow R.E."/>
        </authorList>
    </citation>
    <scope>NUCLEOTIDE SEQUENCE [LARGE SCALE GENOMIC DNA]</scope>
    <source>
        <strain evidence="7 8">22502_06_Cabo</strain>
        <strain evidence="6 9">22517_05_Cabo</strain>
    </source>
</reference>
<dbReference type="EMBL" id="WMEO01000002">
    <property type="protein sequence ID" value="MYL15425.1"/>
    <property type="molecule type" value="Genomic_DNA"/>
</dbReference>
<keyword evidence="2 5" id="KW-0812">Transmembrane</keyword>
<organism evidence="7 8">
    <name type="scientific">Halorubrum distributum</name>
    <dbReference type="NCBI Taxonomy" id="29283"/>
    <lineage>
        <taxon>Archaea</taxon>
        <taxon>Methanobacteriati</taxon>
        <taxon>Methanobacteriota</taxon>
        <taxon>Stenosarchaea group</taxon>
        <taxon>Halobacteria</taxon>
        <taxon>Halobacteriales</taxon>
        <taxon>Haloferacaceae</taxon>
        <taxon>Halorubrum</taxon>
        <taxon>Halorubrum distributum group</taxon>
    </lineage>
</organism>
<evidence type="ECO:0000256" key="3">
    <source>
        <dbReference type="ARBA" id="ARBA00022989"/>
    </source>
</evidence>
<gene>
    <name evidence="7" type="ORF">GLW30_02365</name>
    <name evidence="6" type="ORF">GLW36_02035</name>
</gene>
<dbReference type="AlphaFoldDB" id="A0A6B1IJ41"/>
<evidence type="ECO:0000256" key="2">
    <source>
        <dbReference type="ARBA" id="ARBA00022692"/>
    </source>
</evidence>
<dbReference type="Proteomes" id="UP000452321">
    <property type="component" value="Unassembled WGS sequence"/>
</dbReference>
<dbReference type="Pfam" id="PF09685">
    <property type="entry name" value="MamF_MmsF"/>
    <property type="match status" value="1"/>
</dbReference>